<name>A0A9P1BSJ7_9DINO</name>
<dbReference type="EMBL" id="CAMXCT030000326">
    <property type="protein sequence ID" value="CAL4764528.1"/>
    <property type="molecule type" value="Genomic_DNA"/>
</dbReference>
<evidence type="ECO:0000313" key="4">
    <source>
        <dbReference type="EMBL" id="CAL1130591.1"/>
    </source>
</evidence>
<protein>
    <submittedName>
        <fullName evidence="5">DnaJ homolog subfamily B member 3 (DnaJ protein homolog 3) (Heat shock protein J3) (HSJ-3) (MSJ-1)</fullName>
    </submittedName>
</protein>
<dbReference type="Pfam" id="PF00226">
    <property type="entry name" value="DnaJ"/>
    <property type="match status" value="1"/>
</dbReference>
<dbReference type="OrthoDB" id="10250354at2759"/>
<reference evidence="4" key="2">
    <citation type="submission" date="2024-04" db="EMBL/GenBank/DDBJ databases">
        <authorList>
            <person name="Chen Y."/>
            <person name="Shah S."/>
            <person name="Dougan E. K."/>
            <person name="Thang M."/>
            <person name="Chan C."/>
        </authorList>
    </citation>
    <scope>NUCLEOTIDE SEQUENCE [LARGE SCALE GENOMIC DNA]</scope>
</reference>
<organism evidence="3">
    <name type="scientific">Cladocopium goreaui</name>
    <dbReference type="NCBI Taxonomy" id="2562237"/>
    <lineage>
        <taxon>Eukaryota</taxon>
        <taxon>Sar</taxon>
        <taxon>Alveolata</taxon>
        <taxon>Dinophyceae</taxon>
        <taxon>Suessiales</taxon>
        <taxon>Symbiodiniaceae</taxon>
        <taxon>Cladocopium</taxon>
    </lineage>
</organism>
<feature type="compositionally biased region" description="Basic and acidic residues" evidence="1">
    <location>
        <begin position="195"/>
        <end position="205"/>
    </location>
</feature>
<dbReference type="SUPFAM" id="SSF46565">
    <property type="entry name" value="Chaperone J-domain"/>
    <property type="match status" value="1"/>
</dbReference>
<dbReference type="CDD" id="cd06257">
    <property type="entry name" value="DnaJ"/>
    <property type="match status" value="1"/>
</dbReference>
<dbReference type="InterPro" id="IPR001623">
    <property type="entry name" value="DnaJ_domain"/>
</dbReference>
<gene>
    <name evidence="3" type="ORF">C1SCF055_LOCUS5371</name>
</gene>
<reference evidence="3" key="1">
    <citation type="submission" date="2022-10" db="EMBL/GenBank/DDBJ databases">
        <authorList>
            <person name="Chen Y."/>
            <person name="Dougan E. K."/>
            <person name="Chan C."/>
            <person name="Rhodes N."/>
            <person name="Thang M."/>
        </authorList>
    </citation>
    <scope>NUCLEOTIDE SEQUENCE</scope>
</reference>
<keyword evidence="6" id="KW-1185">Reference proteome</keyword>
<evidence type="ECO:0000313" key="5">
    <source>
        <dbReference type="EMBL" id="CAL4764528.1"/>
    </source>
</evidence>
<evidence type="ECO:0000256" key="1">
    <source>
        <dbReference type="SAM" id="MobiDB-lite"/>
    </source>
</evidence>
<feature type="region of interest" description="Disordered" evidence="1">
    <location>
        <begin position="195"/>
        <end position="219"/>
    </location>
</feature>
<dbReference type="SMART" id="SM00271">
    <property type="entry name" value="DnaJ"/>
    <property type="match status" value="1"/>
</dbReference>
<dbReference type="PRINTS" id="PR00625">
    <property type="entry name" value="JDOMAIN"/>
</dbReference>
<dbReference type="PANTHER" id="PTHR45168:SF3">
    <property type="entry name" value="DNAJ HEAT SHOCK PROTEIN FAMILY (HSP40) MEMBER B2"/>
    <property type="match status" value="1"/>
</dbReference>
<comment type="caution">
    <text evidence="3">The sequence shown here is derived from an EMBL/GenBank/DDBJ whole genome shotgun (WGS) entry which is preliminary data.</text>
</comment>
<evidence type="ECO:0000313" key="6">
    <source>
        <dbReference type="Proteomes" id="UP001152797"/>
    </source>
</evidence>
<evidence type="ECO:0000259" key="2">
    <source>
        <dbReference type="PROSITE" id="PS50076"/>
    </source>
</evidence>
<dbReference type="PANTHER" id="PTHR45168">
    <property type="entry name" value="DNAJ HOMOLOG SUBFAMILY B MEMBER 2"/>
    <property type="match status" value="1"/>
</dbReference>
<sequence length="235" mass="24964">MASGDYYAVLGVARDASDAEIKKAYRKEALKWHPDKNPDNKEEAEKNFKAVAEAYEVLSSPDKRAMYDRGGKDALNGGGGYSHADFGDINSAFNIFEQFFGGRDPFAEMDRMFAEMHGQQGQQSRPGRGFGSGFGGFGGFDDDFFKGGFGGGTSFSSFSSSTGGGGGMMTSTTTTTRMVNGKQVTVTEKTVRKPDGTVETTRTESDGSQQAGMIGGGFDGFGFGSGSSQRFGLGW</sequence>
<dbReference type="AlphaFoldDB" id="A0A9P1BSJ7"/>
<evidence type="ECO:0000313" key="3">
    <source>
        <dbReference type="EMBL" id="CAI3977216.1"/>
    </source>
</evidence>
<feature type="domain" description="J" evidence="2">
    <location>
        <begin position="5"/>
        <end position="71"/>
    </location>
</feature>
<dbReference type="EMBL" id="CAMXCT020000326">
    <property type="protein sequence ID" value="CAL1130591.1"/>
    <property type="molecule type" value="Genomic_DNA"/>
</dbReference>
<dbReference type="GO" id="GO:0051082">
    <property type="term" value="F:unfolded protein binding"/>
    <property type="evidence" value="ECO:0007669"/>
    <property type="project" value="InterPro"/>
</dbReference>
<dbReference type="Gene3D" id="1.10.287.110">
    <property type="entry name" value="DnaJ domain"/>
    <property type="match status" value="1"/>
</dbReference>
<proteinExistence type="predicted"/>
<accession>A0A9P1BSJ7</accession>
<dbReference type="InterPro" id="IPR043183">
    <property type="entry name" value="DNJB2/6-like"/>
</dbReference>
<dbReference type="EMBL" id="CAMXCT010000326">
    <property type="protein sequence ID" value="CAI3977216.1"/>
    <property type="molecule type" value="Genomic_DNA"/>
</dbReference>
<dbReference type="GO" id="GO:0030544">
    <property type="term" value="F:Hsp70 protein binding"/>
    <property type="evidence" value="ECO:0007669"/>
    <property type="project" value="InterPro"/>
</dbReference>
<dbReference type="Proteomes" id="UP001152797">
    <property type="component" value="Unassembled WGS sequence"/>
</dbReference>
<dbReference type="InterPro" id="IPR036869">
    <property type="entry name" value="J_dom_sf"/>
</dbReference>
<dbReference type="PROSITE" id="PS50076">
    <property type="entry name" value="DNAJ_2"/>
    <property type="match status" value="1"/>
</dbReference>